<protein>
    <recommendedName>
        <fullName evidence="3">Lipoprotein</fullName>
    </recommendedName>
</protein>
<keyword evidence="2" id="KW-1185">Reference proteome</keyword>
<dbReference type="RefSeq" id="WP_184656336.1">
    <property type="nucleotide sequence ID" value="NZ_JACHFQ010000001.1"/>
</dbReference>
<comment type="caution">
    <text evidence="1">The sequence shown here is derived from an EMBL/GenBank/DDBJ whole genome shotgun (WGS) entry which is preliminary data.</text>
</comment>
<dbReference type="PROSITE" id="PS51257">
    <property type="entry name" value="PROKAR_LIPOPROTEIN"/>
    <property type="match status" value="1"/>
</dbReference>
<evidence type="ECO:0000313" key="2">
    <source>
        <dbReference type="Proteomes" id="UP000518887"/>
    </source>
</evidence>
<dbReference type="Proteomes" id="UP000518887">
    <property type="component" value="Unassembled WGS sequence"/>
</dbReference>
<evidence type="ECO:0008006" key="3">
    <source>
        <dbReference type="Google" id="ProtNLM"/>
    </source>
</evidence>
<accession>A0A7W8LKT7</accession>
<reference evidence="1 2" key="1">
    <citation type="submission" date="2020-08" db="EMBL/GenBank/DDBJ databases">
        <title>Genomic Encyclopedia of Type Strains, Phase IV (KMG-IV): sequencing the most valuable type-strain genomes for metagenomic binning, comparative biology and taxonomic classification.</title>
        <authorList>
            <person name="Goeker M."/>
        </authorList>
    </citation>
    <scope>NUCLEOTIDE SEQUENCE [LARGE SCALE GENOMIC DNA]</scope>
    <source>
        <strain evidence="1 2">DSM 103462</strain>
    </source>
</reference>
<proteinExistence type="predicted"/>
<organism evidence="1 2">
    <name type="scientific">Treponema ruminis</name>
    <dbReference type="NCBI Taxonomy" id="744515"/>
    <lineage>
        <taxon>Bacteria</taxon>
        <taxon>Pseudomonadati</taxon>
        <taxon>Spirochaetota</taxon>
        <taxon>Spirochaetia</taxon>
        <taxon>Spirochaetales</taxon>
        <taxon>Treponemataceae</taxon>
        <taxon>Treponema</taxon>
    </lineage>
</organism>
<dbReference type="InterPro" id="IPR058399">
    <property type="entry name" value="DUF8086"/>
</dbReference>
<gene>
    <name evidence="1" type="ORF">HNP76_000071</name>
</gene>
<evidence type="ECO:0000313" key="1">
    <source>
        <dbReference type="EMBL" id="MBB5224731.1"/>
    </source>
</evidence>
<name>A0A7W8LKT7_9SPIR</name>
<dbReference type="Pfam" id="PF26331">
    <property type="entry name" value="DUF8086"/>
    <property type="match status" value="1"/>
</dbReference>
<sequence>MKLSKITLTIFSICVLFSGCGKKTALEEPMQMQQKSSDHKWFCFANDSIVEVELPQRASIQSLKPWTESVRICDANVTADGKAIMLVNHLGALYFDDTDNPLLIQDYQLFSDSTAGNLVFEGNVPYFTLVKNSFFNKTANKSQNQGQSHIIRLSLAQKMFFPVVTYGELNIEQSGEVTSTFFDGSDWFSSVKSTKNNKVSFHYIKWKSLVDLASVQPFSSSQNSGSIAVSEISESSYRNLVTPEDFSKAPVRLKELLKSIPKDFNFVLTCRDFGGSSPRYFSSGKDDGTIANAIIKDNWICAVFGDGTTYFAGSIDGHPLINNGKNVAFRLPKLPRRYSYQAFAISGKYLIVSWEESDFYKTGRSGFLTVDMEKLFYTK</sequence>
<dbReference type="EMBL" id="JACHFQ010000001">
    <property type="protein sequence ID" value="MBB5224731.1"/>
    <property type="molecule type" value="Genomic_DNA"/>
</dbReference>
<dbReference type="AlphaFoldDB" id="A0A7W8LKT7"/>